<sequence length="69" mass="7394">MGQDDPAVLIAIIGNSYLVADAKLEASCRGIFPKLIVHFLSPIAPRMIRISAGTVPAFLSIEITFRPGL</sequence>
<accession>A0A0L8BS33</accession>
<dbReference type="AlphaFoldDB" id="A0A0L8BS33"/>
<comment type="caution">
    <text evidence="1">The sequence shown here is derived from an EMBL/GenBank/DDBJ whole genome shotgun (WGS) entry which is preliminary data.</text>
</comment>
<dbReference type="Proteomes" id="UP000037425">
    <property type="component" value="Unassembled WGS sequence"/>
</dbReference>
<evidence type="ECO:0000313" key="1">
    <source>
        <dbReference type="EMBL" id="KOF17393.1"/>
    </source>
</evidence>
<gene>
    <name evidence="1" type="ORF">AC244_17865</name>
</gene>
<organism evidence="1 2">
    <name type="scientific">Ensifer adhaerens</name>
    <name type="common">Sinorhizobium morelense</name>
    <dbReference type="NCBI Taxonomy" id="106592"/>
    <lineage>
        <taxon>Bacteria</taxon>
        <taxon>Pseudomonadati</taxon>
        <taxon>Pseudomonadota</taxon>
        <taxon>Alphaproteobacteria</taxon>
        <taxon>Hyphomicrobiales</taxon>
        <taxon>Rhizobiaceae</taxon>
        <taxon>Sinorhizobium/Ensifer group</taxon>
        <taxon>Ensifer</taxon>
    </lineage>
</organism>
<name>A0A0L8BS33_ENSAD</name>
<evidence type="ECO:0000313" key="2">
    <source>
        <dbReference type="Proteomes" id="UP000037425"/>
    </source>
</evidence>
<proteinExistence type="predicted"/>
<dbReference type="EMBL" id="LGAP01000011">
    <property type="protein sequence ID" value="KOF17393.1"/>
    <property type="molecule type" value="Genomic_DNA"/>
</dbReference>
<protein>
    <submittedName>
        <fullName evidence="1">Uncharacterized protein</fullName>
    </submittedName>
</protein>
<reference evidence="2" key="1">
    <citation type="submission" date="2015-07" db="EMBL/GenBank/DDBJ databases">
        <title>Whole genome sequence of an Ensifer adhaerens strain isolated from a cave pool in the Wind Cave National Park.</title>
        <authorList>
            <person name="Eng W.W.H."/>
            <person name="Gan H.M."/>
            <person name="Barton H.A."/>
            <person name="Savka M.A."/>
        </authorList>
    </citation>
    <scope>NUCLEOTIDE SEQUENCE [LARGE SCALE GENOMIC DNA]</scope>
    <source>
        <strain evidence="2">SD006</strain>
    </source>
</reference>